<evidence type="ECO:0000313" key="2">
    <source>
        <dbReference type="Proteomes" id="UP000789901"/>
    </source>
</evidence>
<organism evidence="1 2">
    <name type="scientific">Gigaspora margarita</name>
    <dbReference type="NCBI Taxonomy" id="4874"/>
    <lineage>
        <taxon>Eukaryota</taxon>
        <taxon>Fungi</taxon>
        <taxon>Fungi incertae sedis</taxon>
        <taxon>Mucoromycota</taxon>
        <taxon>Glomeromycotina</taxon>
        <taxon>Glomeromycetes</taxon>
        <taxon>Diversisporales</taxon>
        <taxon>Gigasporaceae</taxon>
        <taxon>Gigaspora</taxon>
    </lineage>
</organism>
<reference evidence="1 2" key="1">
    <citation type="submission" date="2021-06" db="EMBL/GenBank/DDBJ databases">
        <authorList>
            <person name="Kallberg Y."/>
            <person name="Tangrot J."/>
            <person name="Rosling A."/>
        </authorList>
    </citation>
    <scope>NUCLEOTIDE SEQUENCE [LARGE SCALE GENOMIC DNA]</scope>
    <source>
        <strain evidence="1 2">120-4 pot B 10/14</strain>
    </source>
</reference>
<comment type="caution">
    <text evidence="1">The sequence shown here is derived from an EMBL/GenBank/DDBJ whole genome shotgun (WGS) entry which is preliminary data.</text>
</comment>
<dbReference type="InterPro" id="IPR013761">
    <property type="entry name" value="SAM/pointed_sf"/>
</dbReference>
<gene>
    <name evidence="1" type="ORF">GMARGA_LOCUS41880</name>
</gene>
<evidence type="ECO:0000313" key="1">
    <source>
        <dbReference type="EMBL" id="CAG8853059.1"/>
    </source>
</evidence>
<proteinExistence type="predicted"/>
<feature type="non-terminal residue" evidence="1">
    <location>
        <position position="87"/>
    </location>
</feature>
<dbReference type="EMBL" id="CAJVQB010119408">
    <property type="protein sequence ID" value="CAG8853059.1"/>
    <property type="molecule type" value="Genomic_DNA"/>
</dbReference>
<accession>A0ABN7XFP1</accession>
<protein>
    <submittedName>
        <fullName evidence="1">25686_t:CDS:1</fullName>
    </submittedName>
</protein>
<dbReference type="SUPFAM" id="SSF47769">
    <property type="entry name" value="SAM/Pointed domain"/>
    <property type="match status" value="1"/>
</dbReference>
<dbReference type="Gene3D" id="1.10.150.50">
    <property type="entry name" value="Transcription Factor, Ets-1"/>
    <property type="match status" value="1"/>
</dbReference>
<name>A0ABN7XFP1_GIGMA</name>
<sequence length="87" mass="9742">MSINITLPSVDEVNEWWPTDVATFLGSNRKKLFLEDEDIKKFKDNRVPGPAFLELSKEDLLASPYNLPDGPARTIAGLIRNIKGEGQ</sequence>
<keyword evidence="2" id="KW-1185">Reference proteome</keyword>
<dbReference type="Proteomes" id="UP000789901">
    <property type="component" value="Unassembled WGS sequence"/>
</dbReference>